<dbReference type="InterPro" id="IPR004136">
    <property type="entry name" value="NMO"/>
</dbReference>
<gene>
    <name evidence="4" type="ORF">MTR65_01300</name>
</gene>
<keyword evidence="1" id="KW-0285">Flavoprotein</keyword>
<keyword evidence="2" id="KW-0288">FMN</keyword>
<protein>
    <submittedName>
        <fullName evidence="4">Nitronate monooxygenase family protein</fullName>
    </submittedName>
</protein>
<accession>A0ABT0A801</accession>
<dbReference type="PANTHER" id="PTHR32332:SF20">
    <property type="entry name" value="2-NITROPROPANE DIOXYGENASE-LIKE PROTEIN"/>
    <property type="match status" value="1"/>
</dbReference>
<sequence length="335" mass="35372">MGMLQTRFTREFGIAHPVVQGGMMWVGVAELVAAVANSGALGFLTALTQPTPEALAKEIARTRSMTDRPFGVNLTILPSITPPPYAEYRAAIIESGVRIVETAGFRPEEHVAHFKANGVKVIHKCTAVRHALSAQRMGVDAVSIDGFECAGHPGEDDIPGLILIPAAADRLSVPILASGGFGDGRGLVAALALGADGINMGTRFCATREAPIHDNFKQALVANDERATKLIFRSYRNTARVARNAISQEVVEAEGQGRPFEDIAHLVKGARGREGLESGDLDRGIWTAGLVQGLIHDVPSVAELVQRIVGDAEDLIGQRLAAMVQSAPAPVAGVS</sequence>
<organism evidence="4 5">
    <name type="scientific">Novosphingobium mangrovi</name>
    <name type="common">ex Hu et al. 2023</name>
    <dbReference type="NCBI Taxonomy" id="2930094"/>
    <lineage>
        <taxon>Bacteria</taxon>
        <taxon>Pseudomonadati</taxon>
        <taxon>Pseudomonadota</taxon>
        <taxon>Alphaproteobacteria</taxon>
        <taxon>Sphingomonadales</taxon>
        <taxon>Sphingomonadaceae</taxon>
        <taxon>Novosphingobium</taxon>
    </lineage>
</organism>
<dbReference type="Proteomes" id="UP001162802">
    <property type="component" value="Unassembled WGS sequence"/>
</dbReference>
<evidence type="ECO:0000256" key="2">
    <source>
        <dbReference type="ARBA" id="ARBA00022643"/>
    </source>
</evidence>
<dbReference type="Gene3D" id="3.20.20.70">
    <property type="entry name" value="Aldolase class I"/>
    <property type="match status" value="1"/>
</dbReference>
<dbReference type="Pfam" id="PF03060">
    <property type="entry name" value="NMO"/>
    <property type="match status" value="1"/>
</dbReference>
<evidence type="ECO:0000313" key="4">
    <source>
        <dbReference type="EMBL" id="MCJ1959315.1"/>
    </source>
</evidence>
<dbReference type="SUPFAM" id="SSF51412">
    <property type="entry name" value="Inosine monophosphate dehydrogenase (IMPDH)"/>
    <property type="match status" value="1"/>
</dbReference>
<dbReference type="CDD" id="cd04730">
    <property type="entry name" value="NPD_like"/>
    <property type="match status" value="1"/>
</dbReference>
<keyword evidence="4" id="KW-0503">Monooxygenase</keyword>
<keyword evidence="3" id="KW-0560">Oxidoreductase</keyword>
<dbReference type="EMBL" id="JALHAT010000002">
    <property type="protein sequence ID" value="MCJ1959315.1"/>
    <property type="molecule type" value="Genomic_DNA"/>
</dbReference>
<proteinExistence type="predicted"/>
<name>A0ABT0A801_9SPHN</name>
<evidence type="ECO:0000313" key="5">
    <source>
        <dbReference type="Proteomes" id="UP001162802"/>
    </source>
</evidence>
<keyword evidence="5" id="KW-1185">Reference proteome</keyword>
<dbReference type="PANTHER" id="PTHR32332">
    <property type="entry name" value="2-NITROPROPANE DIOXYGENASE"/>
    <property type="match status" value="1"/>
</dbReference>
<comment type="caution">
    <text evidence="4">The sequence shown here is derived from an EMBL/GenBank/DDBJ whole genome shotgun (WGS) entry which is preliminary data.</text>
</comment>
<reference evidence="4" key="1">
    <citation type="submission" date="2022-03" db="EMBL/GenBank/DDBJ databases">
        <title>Identification of a novel bacterium isolated from mangrove sediments.</title>
        <authorList>
            <person name="Pan X."/>
        </authorList>
    </citation>
    <scope>NUCLEOTIDE SEQUENCE</scope>
    <source>
        <strain evidence="4">B2637</strain>
    </source>
</reference>
<dbReference type="GO" id="GO:0004497">
    <property type="term" value="F:monooxygenase activity"/>
    <property type="evidence" value="ECO:0007669"/>
    <property type="project" value="UniProtKB-KW"/>
</dbReference>
<evidence type="ECO:0000256" key="1">
    <source>
        <dbReference type="ARBA" id="ARBA00022630"/>
    </source>
</evidence>
<dbReference type="InterPro" id="IPR013785">
    <property type="entry name" value="Aldolase_TIM"/>
</dbReference>
<evidence type="ECO:0000256" key="3">
    <source>
        <dbReference type="ARBA" id="ARBA00023002"/>
    </source>
</evidence>